<dbReference type="GO" id="GO:0005737">
    <property type="term" value="C:cytoplasm"/>
    <property type="evidence" value="ECO:0007669"/>
    <property type="project" value="UniProtKB-ARBA"/>
</dbReference>
<evidence type="ECO:0000313" key="5">
    <source>
        <dbReference type="EMBL" id="CCC91484.1"/>
    </source>
</evidence>
<dbReference type="VEuPathDB" id="TriTrypDB:TcIL3000_7_2980"/>
<dbReference type="GO" id="GO:0005634">
    <property type="term" value="C:nucleus"/>
    <property type="evidence" value="ECO:0007669"/>
    <property type="project" value="TreeGrafter"/>
</dbReference>
<dbReference type="GO" id="GO:0010629">
    <property type="term" value="P:negative regulation of gene expression"/>
    <property type="evidence" value="ECO:0007669"/>
    <property type="project" value="UniProtKB-ARBA"/>
</dbReference>
<evidence type="ECO:0000256" key="3">
    <source>
        <dbReference type="PROSITE-ProRule" id="PRU00176"/>
    </source>
</evidence>
<dbReference type="GO" id="GO:0009967">
    <property type="term" value="P:positive regulation of signal transduction"/>
    <property type="evidence" value="ECO:0007669"/>
    <property type="project" value="UniProtKB-ARBA"/>
</dbReference>
<evidence type="ECO:0000256" key="2">
    <source>
        <dbReference type="ARBA" id="ARBA00022884"/>
    </source>
</evidence>
<dbReference type="SMART" id="SM00360">
    <property type="entry name" value="RRM"/>
    <property type="match status" value="1"/>
</dbReference>
<dbReference type="EMBL" id="HE575320">
    <property type="protein sequence ID" value="CCC91484.1"/>
    <property type="molecule type" value="Genomic_DNA"/>
</dbReference>
<evidence type="ECO:0000259" key="4">
    <source>
        <dbReference type="PROSITE" id="PS50102"/>
    </source>
</evidence>
<dbReference type="PANTHER" id="PTHR48025:SF1">
    <property type="entry name" value="RRM DOMAIN-CONTAINING PROTEIN"/>
    <property type="match status" value="1"/>
</dbReference>
<dbReference type="FunFam" id="3.30.70.330:FF:000383">
    <property type="entry name" value="Sex lethal, isoform D"/>
    <property type="match status" value="1"/>
</dbReference>
<protein>
    <submittedName>
        <fullName evidence="5">Putative RNA-binding protein</fullName>
    </submittedName>
</protein>
<dbReference type="Pfam" id="PF00076">
    <property type="entry name" value="RRM_1"/>
    <property type="match status" value="1"/>
</dbReference>
<dbReference type="InterPro" id="IPR035979">
    <property type="entry name" value="RBD_domain_sf"/>
</dbReference>
<organism evidence="5">
    <name type="scientific">Trypanosoma congolense (strain IL3000)</name>
    <dbReference type="NCBI Taxonomy" id="1068625"/>
    <lineage>
        <taxon>Eukaryota</taxon>
        <taxon>Discoba</taxon>
        <taxon>Euglenozoa</taxon>
        <taxon>Kinetoplastea</taxon>
        <taxon>Metakinetoplastina</taxon>
        <taxon>Trypanosomatida</taxon>
        <taxon>Trypanosomatidae</taxon>
        <taxon>Trypanosoma</taxon>
        <taxon>Nannomonas</taxon>
    </lineage>
</organism>
<evidence type="ECO:0000256" key="1">
    <source>
        <dbReference type="ARBA" id="ARBA00022737"/>
    </source>
</evidence>
<proteinExistence type="predicted"/>
<dbReference type="InterPro" id="IPR012677">
    <property type="entry name" value="Nucleotide-bd_a/b_plait_sf"/>
</dbReference>
<name>G0UQ23_TRYCI</name>
<keyword evidence="1" id="KW-0677">Repeat</keyword>
<dbReference type="InterPro" id="IPR050502">
    <property type="entry name" value="Euk_RNA-bind_prot"/>
</dbReference>
<feature type="domain" description="RRM" evidence="4">
    <location>
        <begin position="6"/>
        <end position="85"/>
    </location>
</feature>
<sequence length="324" mass="34391">MEPDPCNLIVNYIPTPVTEADLHALFKPFGALQSVRIIFDRSNPGQHKGYGFVRYRSVESAWAAMQHMDGYHIHNKRLRVTRARGPRGAIRAASEAMTPPPPGAGPALNPFPRGMSAACFGAVVDPAALSVQKVMPCHLLAPCNSSNSIQGVVKEPVMGEQVSAPATFAVVDNVPVQVVDASHGTVPGQANPQLLSTMPVSWPSCRVLQTREVAETNPANAHLQGKTSLDLSVMSMSCQSHNAFSASAATTGQLQIPQFPKLFEPIQFHSFIPMSPSPEVLLQGSVSSFFTPIGSSMTNHSNASCTGASNNLITPAESAPNMSA</sequence>
<dbReference type="Gene3D" id="3.30.70.330">
    <property type="match status" value="1"/>
</dbReference>
<dbReference type="PROSITE" id="PS50102">
    <property type="entry name" value="RRM"/>
    <property type="match status" value="1"/>
</dbReference>
<dbReference type="InterPro" id="IPR000504">
    <property type="entry name" value="RRM_dom"/>
</dbReference>
<keyword evidence="2 3" id="KW-0694">RNA-binding</keyword>
<accession>G0UQ23</accession>
<reference evidence="5" key="1">
    <citation type="journal article" date="2012" name="Proc. Natl. Acad. Sci. U.S.A.">
        <title>Antigenic diversity is generated by distinct evolutionary mechanisms in African trypanosome species.</title>
        <authorList>
            <person name="Jackson A.P."/>
            <person name="Berry A."/>
            <person name="Aslett M."/>
            <person name="Allison H.C."/>
            <person name="Burton P."/>
            <person name="Vavrova-Anderson J."/>
            <person name="Brown R."/>
            <person name="Browne H."/>
            <person name="Corton N."/>
            <person name="Hauser H."/>
            <person name="Gamble J."/>
            <person name="Gilderthorp R."/>
            <person name="Marcello L."/>
            <person name="McQuillan J."/>
            <person name="Otto T.D."/>
            <person name="Quail M.A."/>
            <person name="Sanders M.J."/>
            <person name="van Tonder A."/>
            <person name="Ginger M.L."/>
            <person name="Field M.C."/>
            <person name="Barry J.D."/>
            <person name="Hertz-Fowler C."/>
            <person name="Berriman M."/>
        </authorList>
    </citation>
    <scope>NUCLEOTIDE SEQUENCE</scope>
    <source>
        <strain evidence="5">IL3000</strain>
    </source>
</reference>
<dbReference type="AlphaFoldDB" id="G0UQ23"/>
<dbReference type="PANTHER" id="PTHR48025">
    <property type="entry name" value="OS02G0815200 PROTEIN"/>
    <property type="match status" value="1"/>
</dbReference>
<dbReference type="GO" id="GO:0003729">
    <property type="term" value="F:mRNA binding"/>
    <property type="evidence" value="ECO:0007669"/>
    <property type="project" value="UniProtKB-ARBA"/>
</dbReference>
<dbReference type="SUPFAM" id="SSF54928">
    <property type="entry name" value="RNA-binding domain, RBD"/>
    <property type="match status" value="1"/>
</dbReference>
<gene>
    <name evidence="5" type="ORF">TCIL3000_7_2980</name>
</gene>